<dbReference type="RefSeq" id="WP_131331162.1">
    <property type="nucleotide sequence ID" value="NZ_CP044016.1"/>
</dbReference>
<dbReference type="PANTHER" id="PTHR20854:SF4">
    <property type="entry name" value="INOSITOL-1-MONOPHOSPHATASE-RELATED"/>
    <property type="match status" value="1"/>
</dbReference>
<comment type="cofactor">
    <cofactor evidence="2 6 7">
        <name>Mg(2+)</name>
        <dbReference type="ChEBI" id="CHEBI:18420"/>
    </cofactor>
</comment>
<evidence type="ECO:0000256" key="3">
    <source>
        <dbReference type="ARBA" id="ARBA00022723"/>
    </source>
</evidence>
<proteinExistence type="inferred from homology"/>
<dbReference type="Proteomes" id="UP000292424">
    <property type="component" value="Chromosome"/>
</dbReference>
<comment type="catalytic activity">
    <reaction evidence="1 7">
        <text>a myo-inositol phosphate + H2O = myo-inositol + phosphate</text>
        <dbReference type="Rhea" id="RHEA:24056"/>
        <dbReference type="ChEBI" id="CHEBI:15377"/>
        <dbReference type="ChEBI" id="CHEBI:17268"/>
        <dbReference type="ChEBI" id="CHEBI:43474"/>
        <dbReference type="ChEBI" id="CHEBI:84139"/>
        <dbReference type="EC" id="3.1.3.25"/>
    </reaction>
</comment>
<dbReference type="SUPFAM" id="SSF56655">
    <property type="entry name" value="Carbohydrate phosphatase"/>
    <property type="match status" value="1"/>
</dbReference>
<dbReference type="OrthoDB" id="9772456at2"/>
<dbReference type="InterPro" id="IPR000760">
    <property type="entry name" value="Inositol_monophosphatase-like"/>
</dbReference>
<dbReference type="InterPro" id="IPR033942">
    <property type="entry name" value="IMPase"/>
</dbReference>
<comment type="similarity">
    <text evidence="7">Belongs to the inositol monophosphatase superfamily.</text>
</comment>
<evidence type="ECO:0000313" key="8">
    <source>
        <dbReference type="EMBL" id="QES90206.1"/>
    </source>
</evidence>
<accession>A0A5P2G325</accession>
<dbReference type="Gene3D" id="3.30.540.10">
    <property type="entry name" value="Fructose-1,6-Bisphosphatase, subunit A, domain 1"/>
    <property type="match status" value="1"/>
</dbReference>
<evidence type="ECO:0000256" key="1">
    <source>
        <dbReference type="ARBA" id="ARBA00001033"/>
    </source>
</evidence>
<dbReference type="AlphaFoldDB" id="A0A5P2G325"/>
<dbReference type="GO" id="GO:0008934">
    <property type="term" value="F:inositol monophosphate 1-phosphatase activity"/>
    <property type="evidence" value="ECO:0007669"/>
    <property type="project" value="InterPro"/>
</dbReference>
<dbReference type="GO" id="GO:0007165">
    <property type="term" value="P:signal transduction"/>
    <property type="evidence" value="ECO:0007669"/>
    <property type="project" value="TreeGrafter"/>
</dbReference>
<organism evidence="8 9">
    <name type="scientific">Rhizosphaericola mali</name>
    <dbReference type="NCBI Taxonomy" id="2545455"/>
    <lineage>
        <taxon>Bacteria</taxon>
        <taxon>Pseudomonadati</taxon>
        <taxon>Bacteroidota</taxon>
        <taxon>Chitinophagia</taxon>
        <taxon>Chitinophagales</taxon>
        <taxon>Chitinophagaceae</taxon>
        <taxon>Rhizosphaericola</taxon>
    </lineage>
</organism>
<evidence type="ECO:0000256" key="7">
    <source>
        <dbReference type="RuleBase" id="RU364068"/>
    </source>
</evidence>
<dbReference type="GO" id="GO:0046872">
    <property type="term" value="F:metal ion binding"/>
    <property type="evidence" value="ECO:0007669"/>
    <property type="project" value="UniProtKB-KW"/>
</dbReference>
<dbReference type="EMBL" id="CP044016">
    <property type="protein sequence ID" value="QES90206.1"/>
    <property type="molecule type" value="Genomic_DNA"/>
</dbReference>
<gene>
    <name evidence="8" type="ORF">E0W69_016630</name>
</gene>
<evidence type="ECO:0000313" key="9">
    <source>
        <dbReference type="Proteomes" id="UP000292424"/>
    </source>
</evidence>
<feature type="binding site" evidence="6">
    <location>
        <position position="84"/>
    </location>
    <ligand>
        <name>Mg(2+)</name>
        <dbReference type="ChEBI" id="CHEBI:18420"/>
        <label>1</label>
        <note>catalytic</note>
    </ligand>
</feature>
<reference evidence="8 9" key="1">
    <citation type="submission" date="2019-09" db="EMBL/GenBank/DDBJ databases">
        <title>Complete genome sequence of Arachidicoccus sp. B3-10 isolated from apple orchard soil.</title>
        <authorList>
            <person name="Kim H.S."/>
            <person name="Han K.-I."/>
            <person name="Suh M.K."/>
            <person name="Lee K.C."/>
            <person name="Eom M.K."/>
            <person name="Kim J.-S."/>
            <person name="Kang S.W."/>
            <person name="Sin Y."/>
            <person name="Lee J.-S."/>
        </authorList>
    </citation>
    <scope>NUCLEOTIDE SEQUENCE [LARGE SCALE GENOMIC DNA]</scope>
    <source>
        <strain evidence="8 9">B3-10</strain>
    </source>
</reference>
<keyword evidence="5 6" id="KW-0460">Magnesium</keyword>
<evidence type="ECO:0000256" key="2">
    <source>
        <dbReference type="ARBA" id="ARBA00001946"/>
    </source>
</evidence>
<dbReference type="FunFam" id="3.30.540.10:FF:000003">
    <property type="entry name" value="Inositol-1-monophosphatase"/>
    <property type="match status" value="1"/>
</dbReference>
<dbReference type="EC" id="3.1.3.25" evidence="7"/>
<keyword evidence="4 7" id="KW-0378">Hydrolase</keyword>
<feature type="binding site" evidence="6">
    <location>
        <position position="66"/>
    </location>
    <ligand>
        <name>Mg(2+)</name>
        <dbReference type="ChEBI" id="CHEBI:18420"/>
        <label>1</label>
        <note>catalytic</note>
    </ligand>
</feature>
<dbReference type="KEGG" id="arac:E0W69_016630"/>
<name>A0A5P2G325_9BACT</name>
<evidence type="ECO:0000256" key="5">
    <source>
        <dbReference type="ARBA" id="ARBA00022842"/>
    </source>
</evidence>
<sequence length="224" mass="24694">MENLKNTLIEAAKAGAERAAFYFNKKHQIINKDGVNNPVTEADKASEKAIFEVIKSNFPDHFLLSEESGEIAKDSEYKWIIDPIDGTINYAQNIPICCISIGVEKAGEMILGAVYNPFMNEFFLAEKGKGATLNDAPIHVSEQTSLEKSCLATGFPYEYIQDPNGPIPVFERFISQGIALRRLGSAALDLCWTACGRYDGFYEHGLIASNGLIHNTLVDIISPK</sequence>
<dbReference type="InterPro" id="IPR022337">
    <property type="entry name" value="Inositol_monophosphatase_SuhB"/>
</dbReference>
<dbReference type="GO" id="GO:0006020">
    <property type="term" value="P:inositol metabolic process"/>
    <property type="evidence" value="ECO:0007669"/>
    <property type="project" value="TreeGrafter"/>
</dbReference>
<dbReference type="PANTHER" id="PTHR20854">
    <property type="entry name" value="INOSITOL MONOPHOSPHATASE"/>
    <property type="match status" value="1"/>
</dbReference>
<feature type="binding site" evidence="6">
    <location>
        <position position="85"/>
    </location>
    <ligand>
        <name>Mg(2+)</name>
        <dbReference type="ChEBI" id="CHEBI:18420"/>
        <label>1</label>
        <note>catalytic</note>
    </ligand>
</feature>
<protein>
    <recommendedName>
        <fullName evidence="7">Inositol-1-monophosphatase</fullName>
        <ecNumber evidence="7">3.1.3.25</ecNumber>
    </recommendedName>
</protein>
<dbReference type="CDD" id="cd01639">
    <property type="entry name" value="IMPase"/>
    <property type="match status" value="1"/>
</dbReference>
<dbReference type="Pfam" id="PF00459">
    <property type="entry name" value="Inositol_P"/>
    <property type="match status" value="1"/>
</dbReference>
<evidence type="ECO:0000256" key="6">
    <source>
        <dbReference type="PIRSR" id="PIRSR600760-2"/>
    </source>
</evidence>
<keyword evidence="3 6" id="KW-0479">Metal-binding</keyword>
<dbReference type="PRINTS" id="PR01959">
    <property type="entry name" value="SBIMPHPHTASE"/>
</dbReference>
<feature type="binding site" evidence="6">
    <location>
        <position position="82"/>
    </location>
    <ligand>
        <name>Mg(2+)</name>
        <dbReference type="ChEBI" id="CHEBI:18420"/>
        <label>1</label>
        <note>catalytic</note>
    </ligand>
</feature>
<evidence type="ECO:0000256" key="4">
    <source>
        <dbReference type="ARBA" id="ARBA00022801"/>
    </source>
</evidence>
<keyword evidence="9" id="KW-1185">Reference proteome</keyword>
<dbReference type="PRINTS" id="PR00377">
    <property type="entry name" value="IMPHPHTASES"/>
</dbReference>
<dbReference type="Gene3D" id="3.40.190.80">
    <property type="match status" value="1"/>
</dbReference>